<feature type="domain" description="AMP-binding enzyme C-terminal" evidence="2">
    <location>
        <begin position="446"/>
        <end position="524"/>
    </location>
</feature>
<dbReference type="CDD" id="cd05911">
    <property type="entry name" value="Firefly_Luc_like"/>
    <property type="match status" value="1"/>
</dbReference>
<dbReference type="Gene3D" id="3.30.300.30">
    <property type="match status" value="1"/>
</dbReference>
<gene>
    <name evidence="3" type="ORF">HYFRA_00005858</name>
</gene>
<dbReference type="PANTHER" id="PTHR24096">
    <property type="entry name" value="LONG-CHAIN-FATTY-ACID--COA LIGASE"/>
    <property type="match status" value="1"/>
</dbReference>
<comment type="caution">
    <text evidence="3">The sequence shown here is derived from an EMBL/GenBank/DDBJ whole genome shotgun (WGS) entry which is preliminary data.</text>
</comment>
<dbReference type="OrthoDB" id="6509636at2759"/>
<evidence type="ECO:0008006" key="5">
    <source>
        <dbReference type="Google" id="ProtNLM"/>
    </source>
</evidence>
<dbReference type="EMBL" id="CAJVRL010000056">
    <property type="protein sequence ID" value="CAG8954238.1"/>
    <property type="molecule type" value="Genomic_DNA"/>
</dbReference>
<dbReference type="AlphaFoldDB" id="A0A9N9KX65"/>
<dbReference type="InterPro" id="IPR042099">
    <property type="entry name" value="ANL_N_sf"/>
</dbReference>
<protein>
    <recommendedName>
        <fullName evidence="5">Acetyl-CoA synthetase-like protein</fullName>
    </recommendedName>
</protein>
<accession>A0A9N9KX65</accession>
<evidence type="ECO:0000259" key="1">
    <source>
        <dbReference type="Pfam" id="PF00501"/>
    </source>
</evidence>
<proteinExistence type="predicted"/>
<dbReference type="Gene3D" id="3.40.50.12780">
    <property type="entry name" value="N-terminal domain of ligase-like"/>
    <property type="match status" value="1"/>
</dbReference>
<dbReference type="GO" id="GO:0019748">
    <property type="term" value="P:secondary metabolic process"/>
    <property type="evidence" value="ECO:0007669"/>
    <property type="project" value="TreeGrafter"/>
</dbReference>
<dbReference type="PANTHER" id="PTHR24096:SF265">
    <property type="entry name" value="ENZYME, PUTATIVE (AFU_ORTHOLOGUE AFUA_5G14270)-RELATED"/>
    <property type="match status" value="1"/>
</dbReference>
<dbReference type="InterPro" id="IPR025110">
    <property type="entry name" value="AMP-bd_C"/>
</dbReference>
<evidence type="ECO:0000259" key="2">
    <source>
        <dbReference type="Pfam" id="PF13193"/>
    </source>
</evidence>
<dbReference type="Pfam" id="PF13193">
    <property type="entry name" value="AMP-binding_C"/>
    <property type="match status" value="1"/>
</dbReference>
<dbReference type="Pfam" id="PF00501">
    <property type="entry name" value="AMP-binding"/>
    <property type="match status" value="1"/>
</dbReference>
<evidence type="ECO:0000313" key="3">
    <source>
        <dbReference type="EMBL" id="CAG8954238.1"/>
    </source>
</evidence>
<reference evidence="3" key="1">
    <citation type="submission" date="2021-07" db="EMBL/GenBank/DDBJ databases">
        <authorList>
            <person name="Durling M."/>
        </authorList>
    </citation>
    <scope>NUCLEOTIDE SEQUENCE</scope>
</reference>
<name>A0A9N9KX65_9HELO</name>
<dbReference type="Proteomes" id="UP000696280">
    <property type="component" value="Unassembled WGS sequence"/>
</dbReference>
<evidence type="ECO:0000313" key="4">
    <source>
        <dbReference type="Proteomes" id="UP000696280"/>
    </source>
</evidence>
<keyword evidence="4" id="KW-1185">Reference proteome</keyword>
<dbReference type="GO" id="GO:0016405">
    <property type="term" value="F:CoA-ligase activity"/>
    <property type="evidence" value="ECO:0007669"/>
    <property type="project" value="TreeGrafter"/>
</dbReference>
<dbReference type="InterPro" id="IPR045851">
    <property type="entry name" value="AMP-bd_C_sf"/>
</dbReference>
<dbReference type="SUPFAM" id="SSF56801">
    <property type="entry name" value="Acetyl-CoA synthetase-like"/>
    <property type="match status" value="1"/>
</dbReference>
<feature type="domain" description="AMP-dependent synthetase/ligase" evidence="1">
    <location>
        <begin position="30"/>
        <end position="394"/>
    </location>
</feature>
<sequence length="546" mass="60793">MVFFPLTHQIPIPNKDLISWIFDDPQYDQDEPMYIDAQNPSHSISLSQARILVKKLIAGFHSAGLQKGDCVCIHSFNDIHYPILVLGIIAAGGVFTGTNPSYTPFELTHHFRTADVKFVVTQPEMVENVLEAAGTCKIGKERIWVFDVLGEEVLDGLRSWRALLGGGEGEWEGFDDEELAGERVAARLFSSGTTGLPKAVDISHRNLVAQHVLTQEINKKPWKTIRLFCLPMFHVAAVPIIHTSVLKSGAPAVIMRRFDLVPYLEATERFAITEWYMVPPMVIAIIMSPSAKKYSLKSVRNVSIGAAPLSRESQKALKGLLDERAIVTQVWGMTELTCLATMFYYPEDDDTGSIGRIIPNTEAKLLDDNGNEITTYDTPGELYIRGPTVIKSYYKNPLATSQTLTPTRFLATGDIVYCSATSKKWYHIDRKKELIKVRGFQVAPPEIESVLLSHPGIIDAAVIGVKIRGEECPRAYVVRRPGKQWEGIGEKEVRRWCEMRLAGYKRLSGGVRFVGAVPKNASGKILKRILREEAGREGDGEGRAKL</sequence>
<organism evidence="3 4">
    <name type="scientific">Hymenoscyphus fraxineus</name>
    <dbReference type="NCBI Taxonomy" id="746836"/>
    <lineage>
        <taxon>Eukaryota</taxon>
        <taxon>Fungi</taxon>
        <taxon>Dikarya</taxon>
        <taxon>Ascomycota</taxon>
        <taxon>Pezizomycotina</taxon>
        <taxon>Leotiomycetes</taxon>
        <taxon>Helotiales</taxon>
        <taxon>Helotiaceae</taxon>
        <taxon>Hymenoscyphus</taxon>
    </lineage>
</organism>
<dbReference type="InterPro" id="IPR000873">
    <property type="entry name" value="AMP-dep_synth/lig_dom"/>
</dbReference>